<keyword evidence="1" id="KW-0328">Glycosyltransferase</keyword>
<dbReference type="GO" id="GO:1901137">
    <property type="term" value="P:carbohydrate derivative biosynthetic process"/>
    <property type="evidence" value="ECO:0007669"/>
    <property type="project" value="UniProtKB-ARBA"/>
</dbReference>
<proteinExistence type="predicted"/>
<evidence type="ECO:0000256" key="2">
    <source>
        <dbReference type="ARBA" id="ARBA00022679"/>
    </source>
</evidence>
<reference evidence="5" key="1">
    <citation type="submission" date="2020-02" db="EMBL/GenBank/DDBJ databases">
        <authorList>
            <person name="Meier V. D."/>
        </authorList>
    </citation>
    <scope>NUCLEOTIDE SEQUENCE</scope>
    <source>
        <strain evidence="5">AVDCRST_MAG60</strain>
    </source>
</reference>
<feature type="domain" description="Glycosyltransferase subfamily 4-like N-terminal" evidence="4">
    <location>
        <begin position="63"/>
        <end position="226"/>
    </location>
</feature>
<dbReference type="Gene3D" id="3.40.50.2000">
    <property type="entry name" value="Glycogen Phosphorylase B"/>
    <property type="match status" value="2"/>
</dbReference>
<protein>
    <submittedName>
        <fullName evidence="5">Glycosyltransferase</fullName>
    </submittedName>
</protein>
<dbReference type="PANTHER" id="PTHR45947">
    <property type="entry name" value="SULFOQUINOVOSYL TRANSFERASE SQD2"/>
    <property type="match status" value="1"/>
</dbReference>
<evidence type="ECO:0000313" key="5">
    <source>
        <dbReference type="EMBL" id="CAA9407429.1"/>
    </source>
</evidence>
<dbReference type="SUPFAM" id="SSF53756">
    <property type="entry name" value="UDP-Glycosyltransferase/glycogen phosphorylase"/>
    <property type="match status" value="1"/>
</dbReference>
<sequence>MVISSTGLPPIRLRRTDRTSVVANTTFSSTGSSRSNLIVLQPRRAPGNRLRVLVVTESFLPQVNGVTNSVRRVLEHLAGEGHAAEVMAPTGPDTYAGFPVTIARGANLPFYPDFRIGLETRRRLRSVMIRFQPDVVHIASPATLGYQAARAARELGIPTVAVYQTDLVGFAERYGIVGGAAAMSRLTRRIHLGVDRTLAPSTASVRQLEEMSIPGLARWPRGVDLAMFDPGYRDARLHDALAPSGETLVGYVGRLAPEKELELLTHVDALPGVRLVMVGGGPDESRLRSLLPRAVFLGVLQGEELSRAYATLDVFVHTGRHETYCQSAQEALASGVPVVAPRAGGLIDVVGEGAGLLYRPGNGTELAAYVARLVEDPAMRAAMAAAAQSSVQDRSWPAVNGRLIEHYREVSGLRTAPGVGLRAG</sequence>
<keyword evidence="2 5" id="KW-0808">Transferase</keyword>
<evidence type="ECO:0000259" key="4">
    <source>
        <dbReference type="Pfam" id="PF13439"/>
    </source>
</evidence>
<name>A0A6J4P6E1_9ACTN</name>
<accession>A0A6J4P6E1</accession>
<dbReference type="CDD" id="cd03814">
    <property type="entry name" value="GT4-like"/>
    <property type="match status" value="1"/>
</dbReference>
<evidence type="ECO:0000259" key="3">
    <source>
        <dbReference type="Pfam" id="PF00534"/>
    </source>
</evidence>
<dbReference type="InterPro" id="IPR001296">
    <property type="entry name" value="Glyco_trans_1"/>
</dbReference>
<dbReference type="InterPro" id="IPR050194">
    <property type="entry name" value="Glycosyltransferase_grp1"/>
</dbReference>
<dbReference type="GO" id="GO:0016758">
    <property type="term" value="F:hexosyltransferase activity"/>
    <property type="evidence" value="ECO:0007669"/>
    <property type="project" value="TreeGrafter"/>
</dbReference>
<feature type="domain" description="Glycosyl transferase family 1" evidence="3">
    <location>
        <begin position="242"/>
        <end position="388"/>
    </location>
</feature>
<dbReference type="AlphaFoldDB" id="A0A6J4P6E1"/>
<organism evidence="5">
    <name type="scientific">uncultured Nocardioides sp</name>
    <dbReference type="NCBI Taxonomy" id="198441"/>
    <lineage>
        <taxon>Bacteria</taxon>
        <taxon>Bacillati</taxon>
        <taxon>Actinomycetota</taxon>
        <taxon>Actinomycetes</taxon>
        <taxon>Propionibacteriales</taxon>
        <taxon>Nocardioidaceae</taxon>
        <taxon>Nocardioides</taxon>
        <taxon>environmental samples</taxon>
    </lineage>
</organism>
<dbReference type="Pfam" id="PF13439">
    <property type="entry name" value="Glyco_transf_4"/>
    <property type="match status" value="1"/>
</dbReference>
<dbReference type="PANTHER" id="PTHR45947:SF3">
    <property type="entry name" value="SULFOQUINOVOSYL TRANSFERASE SQD2"/>
    <property type="match status" value="1"/>
</dbReference>
<dbReference type="Pfam" id="PF00534">
    <property type="entry name" value="Glycos_transf_1"/>
    <property type="match status" value="1"/>
</dbReference>
<evidence type="ECO:0000256" key="1">
    <source>
        <dbReference type="ARBA" id="ARBA00022676"/>
    </source>
</evidence>
<dbReference type="InterPro" id="IPR028098">
    <property type="entry name" value="Glyco_trans_4-like_N"/>
</dbReference>
<gene>
    <name evidence="5" type="ORF">AVDCRST_MAG60-2450</name>
</gene>
<dbReference type="EMBL" id="CADCUN010000268">
    <property type="protein sequence ID" value="CAA9407429.1"/>
    <property type="molecule type" value="Genomic_DNA"/>
</dbReference>